<dbReference type="Pfam" id="PF01938">
    <property type="entry name" value="TRAM"/>
    <property type="match status" value="1"/>
</dbReference>
<proteinExistence type="inferred from homology"/>
<dbReference type="PANTHER" id="PTHR11061">
    <property type="entry name" value="RNA M5U METHYLTRANSFERASE"/>
    <property type="match status" value="1"/>
</dbReference>
<feature type="active site" description="Nucleophile" evidence="4">
    <location>
        <position position="424"/>
    </location>
</feature>
<dbReference type="PANTHER" id="PTHR11061:SF30">
    <property type="entry name" value="TRNA (URACIL(54)-C(5))-METHYLTRANSFERASE"/>
    <property type="match status" value="1"/>
</dbReference>
<dbReference type="EC" id="2.1.1.190" evidence="7"/>
<dbReference type="InterPro" id="IPR002792">
    <property type="entry name" value="TRAM_dom"/>
</dbReference>
<dbReference type="EMBL" id="CP119311">
    <property type="protein sequence ID" value="WEK37120.1"/>
    <property type="molecule type" value="Genomic_DNA"/>
</dbReference>
<evidence type="ECO:0000256" key="3">
    <source>
        <dbReference type="ARBA" id="ARBA00022691"/>
    </source>
</evidence>
<dbReference type="PROSITE" id="PS01231">
    <property type="entry name" value="TRMA_2"/>
    <property type="match status" value="1"/>
</dbReference>
<dbReference type="PROSITE" id="PS50926">
    <property type="entry name" value="TRAM"/>
    <property type="match status" value="1"/>
</dbReference>
<evidence type="ECO:0000256" key="1">
    <source>
        <dbReference type="ARBA" id="ARBA00022603"/>
    </source>
</evidence>
<keyword evidence="1 4" id="KW-0489">Methyltransferase</keyword>
<dbReference type="PROSITE" id="PS01230">
    <property type="entry name" value="TRMA_1"/>
    <property type="match status" value="1"/>
</dbReference>
<organism evidence="7 8">
    <name type="scientific">Candidatus Pseudobacter hemicellulosilyticus</name>
    <dbReference type="NCBI Taxonomy" id="3121375"/>
    <lineage>
        <taxon>Bacteria</taxon>
        <taxon>Pseudomonadati</taxon>
        <taxon>Bacteroidota</taxon>
        <taxon>Chitinophagia</taxon>
        <taxon>Chitinophagales</taxon>
        <taxon>Chitinophagaceae</taxon>
        <taxon>Pseudobacter</taxon>
    </lineage>
</organism>
<name>A0AAJ5WUP5_9BACT</name>
<dbReference type="PROSITE" id="PS51687">
    <property type="entry name" value="SAM_MT_RNA_M5U"/>
    <property type="match status" value="1"/>
</dbReference>
<reference evidence="7" key="1">
    <citation type="submission" date="2023-03" db="EMBL/GenBank/DDBJ databases">
        <title>Andean soil-derived lignocellulolytic bacterial consortium as a source of novel taxa and putative plastic-active enzymes.</title>
        <authorList>
            <person name="Diaz-Garcia L."/>
            <person name="Chuvochina M."/>
            <person name="Feuerriegel G."/>
            <person name="Bunk B."/>
            <person name="Sproer C."/>
            <person name="Streit W.R."/>
            <person name="Rodriguez L.M."/>
            <person name="Overmann J."/>
            <person name="Jimenez D.J."/>
        </authorList>
    </citation>
    <scope>NUCLEOTIDE SEQUENCE</scope>
    <source>
        <strain evidence="7">MAG 7</strain>
    </source>
</reference>
<comment type="similarity">
    <text evidence="4">Belongs to the class I-like SAM-binding methyltransferase superfamily. RNA M5U methyltransferase family.</text>
</comment>
<evidence type="ECO:0000256" key="4">
    <source>
        <dbReference type="PROSITE-ProRule" id="PRU01024"/>
    </source>
</evidence>
<dbReference type="InterPro" id="IPR029063">
    <property type="entry name" value="SAM-dependent_MTases_sf"/>
</dbReference>
<evidence type="ECO:0000259" key="6">
    <source>
        <dbReference type="PROSITE" id="PS50926"/>
    </source>
</evidence>
<dbReference type="SUPFAM" id="SSF50249">
    <property type="entry name" value="Nucleic acid-binding proteins"/>
    <property type="match status" value="1"/>
</dbReference>
<sequence>MAKKNLVLSSVTVQDYAAEGKALTKQDGKVIFIEGAVPGDVVDVRLSKNKKEWAEGKAIHFHSFSPQRVDPFCGHFGVCGGCKWQMLPYEQQLRYKQQEVEQNLKRIGKVPLPALEPILGCESSTRYRNKLEFTFSNKRYLLPEEVSSGADVPQENALGFHVPRLFDKIIDIQTCHLMAEPTNAIKNTIRDFAKAQGYTFYDIRQHEGWLRTLIIRVCSTGETMVNVCFGYEDKSERVKLFDHLLQQVPGITTLLYTINPKKNDTIYDLEPVAYHGNGYITEKLEDLRFKIGPKSFFQTNSRQGERLYQVTREFAELTGKETVYDLYCGTGSIGLFVAQQAQKIIGVEVIKEAIDDAKENALLNGIQHAEFFAGDVIDVCDDVFFQTHGRPDVIITDPPRAGMHEKLVQKLLDMEAPLVVYVSCNPATQARDLARLGEKYDVTRIRPVDMFPHTHHIENVVQLRLRKNQ</sequence>
<gene>
    <name evidence="7" type="primary">rlmD</name>
    <name evidence="7" type="ORF">P0Y53_06370</name>
</gene>
<feature type="domain" description="TRAM" evidence="6">
    <location>
        <begin position="1"/>
        <end position="60"/>
    </location>
</feature>
<dbReference type="FunFam" id="3.40.50.150:FF:000009">
    <property type="entry name" value="23S rRNA (Uracil(1939)-C(5))-methyltransferase RlmD"/>
    <property type="match status" value="1"/>
</dbReference>
<dbReference type="AlphaFoldDB" id="A0AAJ5WUP5"/>
<dbReference type="InterPro" id="IPR030391">
    <property type="entry name" value="MeTrfase_TrmA_CS"/>
</dbReference>
<keyword evidence="3 4" id="KW-0949">S-adenosyl-L-methionine</keyword>
<dbReference type="GO" id="GO:0070041">
    <property type="term" value="F:rRNA (uridine-C5-)-methyltransferase activity"/>
    <property type="evidence" value="ECO:0007669"/>
    <property type="project" value="TreeGrafter"/>
</dbReference>
<evidence type="ECO:0000313" key="7">
    <source>
        <dbReference type="EMBL" id="WEK37120.1"/>
    </source>
</evidence>
<dbReference type="GO" id="GO:0070475">
    <property type="term" value="P:rRNA base methylation"/>
    <property type="evidence" value="ECO:0007669"/>
    <property type="project" value="TreeGrafter"/>
</dbReference>
<evidence type="ECO:0000313" key="8">
    <source>
        <dbReference type="Proteomes" id="UP001220610"/>
    </source>
</evidence>
<dbReference type="InterPro" id="IPR012340">
    <property type="entry name" value="NA-bd_OB-fold"/>
</dbReference>
<feature type="binding site" evidence="4">
    <location>
        <position position="298"/>
    </location>
    <ligand>
        <name>S-adenosyl-L-methionine</name>
        <dbReference type="ChEBI" id="CHEBI:59789"/>
    </ligand>
</feature>
<evidence type="ECO:0000256" key="2">
    <source>
        <dbReference type="ARBA" id="ARBA00022679"/>
    </source>
</evidence>
<feature type="binding site" evidence="4">
    <location>
        <position position="397"/>
    </location>
    <ligand>
        <name>S-adenosyl-L-methionine</name>
        <dbReference type="ChEBI" id="CHEBI:59789"/>
    </ligand>
</feature>
<dbReference type="Gene3D" id="2.40.50.140">
    <property type="entry name" value="Nucleic acid-binding proteins"/>
    <property type="match status" value="1"/>
</dbReference>
<dbReference type="CDD" id="cd02440">
    <property type="entry name" value="AdoMet_MTases"/>
    <property type="match status" value="1"/>
</dbReference>
<dbReference type="SUPFAM" id="SSF53335">
    <property type="entry name" value="S-adenosyl-L-methionine-dependent methyltransferases"/>
    <property type="match status" value="1"/>
</dbReference>
<feature type="binding site" evidence="4">
    <location>
        <position position="348"/>
    </location>
    <ligand>
        <name>S-adenosyl-L-methionine</name>
        <dbReference type="ChEBI" id="CHEBI:59789"/>
    </ligand>
</feature>
<dbReference type="InterPro" id="IPR010280">
    <property type="entry name" value="U5_MeTrfase_fam"/>
</dbReference>
<dbReference type="Pfam" id="PF05958">
    <property type="entry name" value="tRNA_U5-meth_tr"/>
    <property type="match status" value="1"/>
</dbReference>
<keyword evidence="2 4" id="KW-0808">Transferase</keyword>
<dbReference type="InterPro" id="IPR030390">
    <property type="entry name" value="MeTrfase_TrmA_AS"/>
</dbReference>
<protein>
    <submittedName>
        <fullName evidence="7">23S rRNA (Uracil(1939)-C(5))-methyltransferase RlmD</fullName>
        <ecNumber evidence="7">2.1.1.190</ecNumber>
    </submittedName>
</protein>
<feature type="binding site" evidence="4">
    <location>
        <position position="327"/>
    </location>
    <ligand>
        <name>S-adenosyl-L-methionine</name>
        <dbReference type="ChEBI" id="CHEBI:59789"/>
    </ligand>
</feature>
<dbReference type="Gene3D" id="3.40.50.150">
    <property type="entry name" value="Vaccinia Virus protein VP39"/>
    <property type="match status" value="1"/>
</dbReference>
<dbReference type="NCBIfam" id="TIGR00479">
    <property type="entry name" value="rumA"/>
    <property type="match status" value="1"/>
</dbReference>
<dbReference type="Gene3D" id="2.40.50.1070">
    <property type="match status" value="1"/>
</dbReference>
<feature type="active site" evidence="5">
    <location>
        <position position="424"/>
    </location>
</feature>
<accession>A0AAJ5WUP5</accession>
<evidence type="ECO:0000256" key="5">
    <source>
        <dbReference type="PROSITE-ProRule" id="PRU10015"/>
    </source>
</evidence>
<dbReference type="Proteomes" id="UP001220610">
    <property type="component" value="Chromosome"/>
</dbReference>